<accession>A0A031K5J8</accession>
<evidence type="ECO:0000259" key="2">
    <source>
        <dbReference type="Pfam" id="PF04536"/>
    </source>
</evidence>
<dbReference type="AlphaFoldDB" id="A0A031K5J8"/>
<keyword evidence="1" id="KW-0472">Membrane</keyword>
<feature type="transmembrane region" description="Helical" evidence="1">
    <location>
        <begin position="87"/>
        <end position="108"/>
    </location>
</feature>
<dbReference type="EMBL" id="JFYZ01000001">
    <property type="protein sequence ID" value="EZP84540.1"/>
    <property type="molecule type" value="Genomic_DNA"/>
</dbReference>
<keyword evidence="1" id="KW-1133">Transmembrane helix</keyword>
<dbReference type="STRING" id="158500.BES08_01540"/>
<dbReference type="PANTHER" id="PTHR30373">
    <property type="entry name" value="UPF0603 PROTEIN YGCG"/>
    <property type="match status" value="1"/>
</dbReference>
<protein>
    <submittedName>
        <fullName evidence="3">Putative membrane protein</fullName>
    </submittedName>
</protein>
<dbReference type="eggNOG" id="COG3762">
    <property type="taxonomic scope" value="Bacteria"/>
</dbReference>
<dbReference type="Proteomes" id="UP000024329">
    <property type="component" value="Unassembled WGS sequence"/>
</dbReference>
<dbReference type="PATRIC" id="fig|158500.4.peg.303"/>
<gene>
    <name evidence="3" type="ORF">BV97_00295</name>
</gene>
<evidence type="ECO:0000313" key="4">
    <source>
        <dbReference type="Proteomes" id="UP000024329"/>
    </source>
</evidence>
<proteinExistence type="predicted"/>
<dbReference type="InterPro" id="IPR007621">
    <property type="entry name" value="TPM_dom"/>
</dbReference>
<name>A0A031K5J8_9SPHN</name>
<organism evidence="3 4">
    <name type="scientific">Novosphingobium resinovorum</name>
    <dbReference type="NCBI Taxonomy" id="158500"/>
    <lineage>
        <taxon>Bacteria</taxon>
        <taxon>Pseudomonadati</taxon>
        <taxon>Pseudomonadota</taxon>
        <taxon>Alphaproteobacteria</taxon>
        <taxon>Sphingomonadales</taxon>
        <taxon>Sphingomonadaceae</taxon>
        <taxon>Novosphingobium</taxon>
    </lineage>
</organism>
<evidence type="ECO:0000256" key="1">
    <source>
        <dbReference type="SAM" id="Phobius"/>
    </source>
</evidence>
<sequence>MARPKYLTPEDHERIRAAVAEAELLSSGEIVTMLTDRSDGYTDVALAWSAFVAFLALSALAIAPDFYMGLYDALIADWGHEWSPGMILSLALGVATIKFAGMTLLQLWQPLKFFLIPAPIRTTRVHGQATRAFRMSAERRTTGRTGILIYISMREHRVEILADEAIASKVEPGTWADAIAAMLGELREGRTADAMIAGVGKVGAILSLHVPRLPDDVNELPDGTIEL</sequence>
<reference evidence="3 4" key="1">
    <citation type="submission" date="2014-03" db="EMBL/GenBank/DDBJ databases">
        <title>Whole genome sequence of Novosphingobium resinovorum KF1.</title>
        <authorList>
            <person name="Gan H.M."/>
            <person name="Gan H.Y."/>
            <person name="Chew T.H."/>
            <person name="Savka M.A."/>
        </authorList>
    </citation>
    <scope>NUCLEOTIDE SEQUENCE [LARGE SCALE GENOMIC DNA]</scope>
    <source>
        <strain evidence="3 4">KF1</strain>
    </source>
</reference>
<dbReference type="RefSeq" id="WP_036522591.1">
    <property type="nucleotide sequence ID" value="NZ_JFYZ01000001.1"/>
</dbReference>
<keyword evidence="1" id="KW-0812">Transmembrane</keyword>
<dbReference type="Gene3D" id="3.10.310.50">
    <property type="match status" value="1"/>
</dbReference>
<comment type="caution">
    <text evidence="3">The sequence shown here is derived from an EMBL/GenBank/DDBJ whole genome shotgun (WGS) entry which is preliminary data.</text>
</comment>
<dbReference type="Pfam" id="PF04536">
    <property type="entry name" value="TPM_phosphatase"/>
    <property type="match status" value="1"/>
</dbReference>
<dbReference type="PANTHER" id="PTHR30373:SF8">
    <property type="entry name" value="BLL7265 PROTEIN"/>
    <property type="match status" value="1"/>
</dbReference>
<feature type="transmembrane region" description="Helical" evidence="1">
    <location>
        <begin position="45"/>
        <end position="67"/>
    </location>
</feature>
<evidence type="ECO:0000313" key="3">
    <source>
        <dbReference type="EMBL" id="EZP84540.1"/>
    </source>
</evidence>
<feature type="domain" description="TPM" evidence="2">
    <location>
        <begin position="130"/>
        <end position="204"/>
    </location>
</feature>